<dbReference type="SUPFAM" id="SSF47413">
    <property type="entry name" value="lambda repressor-like DNA-binding domains"/>
    <property type="match status" value="1"/>
</dbReference>
<dbReference type="AlphaFoldDB" id="F3QNS3"/>
<dbReference type="CDD" id="cd00093">
    <property type="entry name" value="HTH_XRE"/>
    <property type="match status" value="1"/>
</dbReference>
<organism evidence="2 3">
    <name type="scientific">Parasutterella excrementihominis YIT 11859</name>
    <dbReference type="NCBI Taxonomy" id="762966"/>
    <lineage>
        <taxon>Bacteria</taxon>
        <taxon>Pseudomonadati</taxon>
        <taxon>Pseudomonadota</taxon>
        <taxon>Betaproteobacteria</taxon>
        <taxon>Burkholderiales</taxon>
        <taxon>Sutterellaceae</taxon>
        <taxon>Parasutterella</taxon>
    </lineage>
</organism>
<dbReference type="InterPro" id="IPR010982">
    <property type="entry name" value="Lambda_DNA-bd_dom_sf"/>
</dbReference>
<dbReference type="Pfam" id="PF00717">
    <property type="entry name" value="Peptidase_S24"/>
    <property type="match status" value="1"/>
</dbReference>
<dbReference type="GeneID" id="43350068"/>
<dbReference type="InterPro" id="IPR015927">
    <property type="entry name" value="Peptidase_S24_S26A/B/C"/>
</dbReference>
<feature type="domain" description="HTH cro/C1-type" evidence="1">
    <location>
        <begin position="13"/>
        <end position="63"/>
    </location>
</feature>
<dbReference type="PROSITE" id="PS50943">
    <property type="entry name" value="HTH_CROC1"/>
    <property type="match status" value="1"/>
</dbReference>
<dbReference type="InterPro" id="IPR036286">
    <property type="entry name" value="LexA/Signal_pep-like_sf"/>
</dbReference>
<accession>F3QNS3</accession>
<dbReference type="Proteomes" id="UP000005156">
    <property type="component" value="Unassembled WGS sequence"/>
</dbReference>
<dbReference type="GO" id="GO:0003677">
    <property type="term" value="F:DNA binding"/>
    <property type="evidence" value="ECO:0007669"/>
    <property type="project" value="InterPro"/>
</dbReference>
<dbReference type="OrthoDB" id="9021722at2"/>
<sequence>MKDSERLKLLWNERHKLSQREFGKRYGIGSGAMVSQYLLGKAPLNLAVVVKFAKGLGCKLEEISPSLALLAQSANALSSKVSETEGGGSQTKLPILSDDYLLSHTTIPENQRSEKNSITSSLVLTEGAFAWALLDQSMAPEFFSGDLLLFESKELPQPGCFVLAEYDGKILFRKYTEQAIDNKIIINLKPLNPDYPTISNSTKEIEILGVLKELRRSFTIRKTHRGGVFDN</sequence>
<gene>
    <name evidence="2" type="ORF">HMPREF9439_02609</name>
</gene>
<dbReference type="RefSeq" id="WP_008865035.1">
    <property type="nucleotide sequence ID" value="NZ_GL883761.1"/>
</dbReference>
<keyword evidence="3" id="KW-1185">Reference proteome</keyword>
<proteinExistence type="predicted"/>
<dbReference type="CDD" id="cd06529">
    <property type="entry name" value="S24_LexA-like"/>
    <property type="match status" value="1"/>
</dbReference>
<dbReference type="InterPro" id="IPR039418">
    <property type="entry name" value="LexA-like"/>
</dbReference>
<dbReference type="SMART" id="SM00530">
    <property type="entry name" value="HTH_XRE"/>
    <property type="match status" value="1"/>
</dbReference>
<dbReference type="Gene3D" id="2.10.109.10">
    <property type="entry name" value="Umud Fragment, subunit A"/>
    <property type="match status" value="1"/>
</dbReference>
<dbReference type="Gene3D" id="1.10.260.40">
    <property type="entry name" value="lambda repressor-like DNA-binding domains"/>
    <property type="match status" value="1"/>
</dbReference>
<dbReference type="SUPFAM" id="SSF51306">
    <property type="entry name" value="LexA/Signal peptidase"/>
    <property type="match status" value="1"/>
</dbReference>
<dbReference type="eggNOG" id="COG1974">
    <property type="taxonomic scope" value="Bacteria"/>
</dbReference>
<evidence type="ECO:0000259" key="1">
    <source>
        <dbReference type="PROSITE" id="PS50943"/>
    </source>
</evidence>
<evidence type="ECO:0000313" key="2">
    <source>
        <dbReference type="EMBL" id="EGG50624.1"/>
    </source>
</evidence>
<dbReference type="InterPro" id="IPR001387">
    <property type="entry name" value="Cro/C1-type_HTH"/>
</dbReference>
<evidence type="ECO:0000313" key="3">
    <source>
        <dbReference type="Proteomes" id="UP000005156"/>
    </source>
</evidence>
<dbReference type="EMBL" id="AFBP01000096">
    <property type="protein sequence ID" value="EGG50624.1"/>
    <property type="molecule type" value="Genomic_DNA"/>
</dbReference>
<reference evidence="2 3" key="1">
    <citation type="submission" date="2011-02" db="EMBL/GenBank/DDBJ databases">
        <authorList>
            <person name="Weinstock G."/>
            <person name="Sodergren E."/>
            <person name="Clifton S."/>
            <person name="Fulton L."/>
            <person name="Fulton B."/>
            <person name="Courtney L."/>
            <person name="Fronick C."/>
            <person name="Harrison M."/>
            <person name="Strong C."/>
            <person name="Farmer C."/>
            <person name="Delahaunty K."/>
            <person name="Markovic C."/>
            <person name="Hall O."/>
            <person name="Minx P."/>
            <person name="Tomlinson C."/>
            <person name="Mitreva M."/>
            <person name="Hou S."/>
            <person name="Chen J."/>
            <person name="Wollam A."/>
            <person name="Pepin K.H."/>
            <person name="Johnson M."/>
            <person name="Bhonagiri V."/>
            <person name="Zhang X."/>
            <person name="Suruliraj S."/>
            <person name="Warren W."/>
            <person name="Chinwalla A."/>
            <person name="Mardis E.R."/>
            <person name="Wilson R.K."/>
        </authorList>
    </citation>
    <scope>NUCLEOTIDE SEQUENCE [LARGE SCALE GENOMIC DNA]</scope>
    <source>
        <strain evidence="2 3">YIT 11859</strain>
    </source>
</reference>
<name>F3QNS3_9BURK</name>
<comment type="caution">
    <text evidence="2">The sequence shown here is derived from an EMBL/GenBank/DDBJ whole genome shotgun (WGS) entry which is preliminary data.</text>
</comment>
<protein>
    <submittedName>
        <fullName evidence="2">Conserved domain protein</fullName>
    </submittedName>
</protein>
<dbReference type="HOGENOM" id="CLU_1198857_0_0_4"/>